<proteinExistence type="inferred from homology"/>
<evidence type="ECO:0000256" key="1">
    <source>
        <dbReference type="ARBA" id="ARBA00022741"/>
    </source>
</evidence>
<protein>
    <recommendedName>
        <fullName evidence="4">Uncharacterized AAA domain-containing protein ycf46</fullName>
    </recommendedName>
</protein>
<dbReference type="Pfam" id="PF17862">
    <property type="entry name" value="AAA_lid_3"/>
    <property type="match status" value="1"/>
</dbReference>
<dbReference type="EMBL" id="JABAEW010000044">
    <property type="protein sequence ID" value="NMD88369.1"/>
    <property type="molecule type" value="Genomic_DNA"/>
</dbReference>
<evidence type="ECO:0000313" key="6">
    <source>
        <dbReference type="EMBL" id="NMD88369.1"/>
    </source>
</evidence>
<accession>A0A848B417</accession>
<dbReference type="Gene3D" id="1.10.8.60">
    <property type="match status" value="1"/>
</dbReference>
<dbReference type="RefSeq" id="WP_168963512.1">
    <property type="nucleotide sequence ID" value="NZ_JABAEW010000044.1"/>
</dbReference>
<dbReference type="GO" id="GO:0016887">
    <property type="term" value="F:ATP hydrolysis activity"/>
    <property type="evidence" value="ECO:0007669"/>
    <property type="project" value="InterPro"/>
</dbReference>
<keyword evidence="1" id="KW-0547">Nucleotide-binding</keyword>
<evidence type="ECO:0000256" key="3">
    <source>
        <dbReference type="ARBA" id="ARBA00038088"/>
    </source>
</evidence>
<dbReference type="InterPro" id="IPR003959">
    <property type="entry name" value="ATPase_AAA_core"/>
</dbReference>
<dbReference type="SUPFAM" id="SSF52540">
    <property type="entry name" value="P-loop containing nucleoside triphosphate hydrolases"/>
    <property type="match status" value="2"/>
</dbReference>
<feature type="domain" description="AAA+ ATPase" evidence="5">
    <location>
        <begin position="264"/>
        <end position="397"/>
    </location>
</feature>
<name>A0A848B417_9BACT</name>
<dbReference type="GO" id="GO:0005524">
    <property type="term" value="F:ATP binding"/>
    <property type="evidence" value="ECO:0007669"/>
    <property type="project" value="UniProtKB-KW"/>
</dbReference>
<comment type="similarity">
    <text evidence="3">Belongs to the AAA ATPase family. Highly divergent.</text>
</comment>
<dbReference type="SMART" id="SM00382">
    <property type="entry name" value="AAA"/>
    <property type="match status" value="1"/>
</dbReference>
<dbReference type="PANTHER" id="PTHR42960:SF1">
    <property type="entry name" value="YCF46 PROTEIN"/>
    <property type="match status" value="1"/>
</dbReference>
<gene>
    <name evidence="6" type="ORF">HF882_17420</name>
</gene>
<reference evidence="6 7" key="1">
    <citation type="submission" date="2020-04" db="EMBL/GenBank/DDBJ databases">
        <authorList>
            <person name="Hitch T.C.A."/>
            <person name="Wylensek D."/>
            <person name="Clavel T."/>
        </authorList>
    </citation>
    <scope>NUCLEOTIDE SEQUENCE [LARGE SCALE GENOMIC DNA]</scope>
    <source>
        <strain evidence="6 7">COR2-253-APC-1A</strain>
    </source>
</reference>
<evidence type="ECO:0000256" key="2">
    <source>
        <dbReference type="ARBA" id="ARBA00022840"/>
    </source>
</evidence>
<sequence>MSDSLLRYIDAGRPLIYINHFDFETVDRMLAEAFPKATIAEYCDADGWVDFKTKQPHGSTPYTLPEFLMLFNNDQLYQDRKEYLVVLKEIHDSIGDKQVYSLLQSIARRKFMRGDSKGYNVTVLIVDSKLVIPPELEKLITMVELRPPQEEEIRELLNGIASENLLTIDDDSMTELVMAFSGLSVFEIKQIANLALATDGEISRHSKKLILSEKKQAIQKSGLLELIEPGELEIGGLENLKEYLQNNKAVFNNPGIAASHGIDMPAGVMIVGMPGCGKSLTAKCIAKEFGVPLLRLDIGRLMGKYVGESEENLRKAIRVAEATTPCILWIDEIEKAFAGLGSGGEVTTRLFGQFLTWMQEKKSAIYVVATANDISNLPPEFLRRGRFDEIFQVRFPNIKEREAIFKIQLEKRNGKRLPDGVDPHALAAMLKDQDNYSGADIESIVKEAMKRAFVDGQRKVTQQDLQEIIRNTKSSYQSQKEKLDKMLEKLNSLGVKPASR</sequence>
<organism evidence="6 7">
    <name type="scientific">Victivallis vadensis</name>
    <dbReference type="NCBI Taxonomy" id="172901"/>
    <lineage>
        <taxon>Bacteria</taxon>
        <taxon>Pseudomonadati</taxon>
        <taxon>Lentisphaerota</taxon>
        <taxon>Lentisphaeria</taxon>
        <taxon>Victivallales</taxon>
        <taxon>Victivallaceae</taxon>
        <taxon>Victivallis</taxon>
    </lineage>
</organism>
<dbReference type="InterPro" id="IPR052381">
    <property type="entry name" value="AAA_domain_protein"/>
</dbReference>
<dbReference type="Proteomes" id="UP000576225">
    <property type="component" value="Unassembled WGS sequence"/>
</dbReference>
<evidence type="ECO:0000259" key="5">
    <source>
        <dbReference type="SMART" id="SM00382"/>
    </source>
</evidence>
<keyword evidence="2" id="KW-0067">ATP-binding</keyword>
<evidence type="ECO:0000256" key="4">
    <source>
        <dbReference type="ARBA" id="ARBA00040480"/>
    </source>
</evidence>
<comment type="caution">
    <text evidence="6">The sequence shown here is derived from an EMBL/GenBank/DDBJ whole genome shotgun (WGS) entry which is preliminary data.</text>
</comment>
<evidence type="ECO:0000313" key="7">
    <source>
        <dbReference type="Proteomes" id="UP000576225"/>
    </source>
</evidence>
<dbReference type="AlphaFoldDB" id="A0A848B417"/>
<dbReference type="InterPro" id="IPR003593">
    <property type="entry name" value="AAA+_ATPase"/>
</dbReference>
<dbReference type="InterPro" id="IPR027417">
    <property type="entry name" value="P-loop_NTPase"/>
</dbReference>
<dbReference type="InterPro" id="IPR041569">
    <property type="entry name" value="AAA_lid_3"/>
</dbReference>
<dbReference type="Pfam" id="PF00004">
    <property type="entry name" value="AAA"/>
    <property type="match status" value="1"/>
</dbReference>
<dbReference type="Gene3D" id="3.40.50.300">
    <property type="entry name" value="P-loop containing nucleotide triphosphate hydrolases"/>
    <property type="match status" value="1"/>
</dbReference>
<dbReference type="PANTHER" id="PTHR42960">
    <property type="entry name" value="YCF46 PROTEIN"/>
    <property type="match status" value="1"/>
</dbReference>